<evidence type="ECO:0000256" key="1">
    <source>
        <dbReference type="SAM" id="MobiDB-lite"/>
    </source>
</evidence>
<feature type="region of interest" description="Disordered" evidence="1">
    <location>
        <begin position="434"/>
        <end position="474"/>
    </location>
</feature>
<feature type="compositionally biased region" description="Low complexity" evidence="1">
    <location>
        <begin position="234"/>
        <end position="250"/>
    </location>
</feature>
<feature type="domain" description="SnoaL-like" evidence="2">
    <location>
        <begin position="71"/>
        <end position="144"/>
    </location>
</feature>
<reference evidence="3" key="1">
    <citation type="journal article" date="2020" name="bioRxiv">
        <title>Comparative genomics of Chlamydomonas.</title>
        <authorList>
            <person name="Craig R.J."/>
            <person name="Hasan A.R."/>
            <person name="Ness R.W."/>
            <person name="Keightley P.D."/>
        </authorList>
    </citation>
    <scope>NUCLEOTIDE SEQUENCE</scope>
    <source>
        <strain evidence="3">SAG 7.73</strain>
    </source>
</reference>
<keyword evidence="4" id="KW-1185">Reference proteome</keyword>
<dbReference type="Proteomes" id="UP000650467">
    <property type="component" value="Unassembled WGS sequence"/>
</dbReference>
<feature type="region of interest" description="Disordered" evidence="1">
    <location>
        <begin position="283"/>
        <end position="332"/>
    </location>
</feature>
<feature type="region of interest" description="Disordered" evidence="1">
    <location>
        <begin position="496"/>
        <end position="548"/>
    </location>
</feature>
<feature type="compositionally biased region" description="Low complexity" evidence="1">
    <location>
        <begin position="532"/>
        <end position="547"/>
    </location>
</feature>
<feature type="region of interest" description="Disordered" evidence="1">
    <location>
        <begin position="1"/>
        <end position="52"/>
    </location>
</feature>
<feature type="compositionally biased region" description="Low complexity" evidence="1">
    <location>
        <begin position="496"/>
        <end position="507"/>
    </location>
</feature>
<name>A0A835W4E6_CHLIN</name>
<proteinExistence type="predicted"/>
<accession>A0A835W4E6</accession>
<dbReference type="OrthoDB" id="201750at2759"/>
<feature type="compositionally biased region" description="Low complexity" evidence="1">
    <location>
        <begin position="292"/>
        <end position="312"/>
    </location>
</feature>
<gene>
    <name evidence="3" type="ORF">HXX76_004300</name>
</gene>
<feature type="region of interest" description="Disordered" evidence="1">
    <location>
        <begin position="234"/>
        <end position="262"/>
    </location>
</feature>
<dbReference type="EMBL" id="JAEHOC010000007">
    <property type="protein sequence ID" value="KAG2440187.1"/>
    <property type="molecule type" value="Genomic_DNA"/>
</dbReference>
<dbReference type="Gene3D" id="3.10.450.50">
    <property type="match status" value="1"/>
</dbReference>
<dbReference type="PANTHER" id="PTHR33698:SF3">
    <property type="entry name" value="OS09G0266000 PROTEIN"/>
    <property type="match status" value="1"/>
</dbReference>
<dbReference type="InterPro" id="IPR032710">
    <property type="entry name" value="NTF2-like_dom_sf"/>
</dbReference>
<dbReference type="SUPFAM" id="SSF54427">
    <property type="entry name" value="NTF2-like"/>
    <property type="match status" value="1"/>
</dbReference>
<dbReference type="Pfam" id="PF12680">
    <property type="entry name" value="SnoaL_2"/>
    <property type="match status" value="1"/>
</dbReference>
<evidence type="ECO:0000313" key="4">
    <source>
        <dbReference type="Proteomes" id="UP000650467"/>
    </source>
</evidence>
<evidence type="ECO:0000313" key="3">
    <source>
        <dbReference type="EMBL" id="KAG2440187.1"/>
    </source>
</evidence>
<dbReference type="AlphaFoldDB" id="A0A835W4E6"/>
<protein>
    <recommendedName>
        <fullName evidence="2">SnoaL-like domain-containing protein</fullName>
    </recommendedName>
</protein>
<sequence>MGRVPRHVNTARPGPRAHSQQPANRIIAQAVPPQSRGAPTARAVGSAEAPTTTASVAPAAGRCDAFQSAKSLFEALNRRDVSAVLSLMSEEVVYDSLSTSASLRGRAAVGRFYLEALAAIPENAVFVLEPEAQDGAPAAAGRRAGSGDGGAAAAPVLQAGVAWHMELNGAVVPLSRGMGVYWADTRTGLLTRVWENPEPAFKAAQPLLTSAVWASASPLLGGLTRGVSSLLNTLGSSSTNGSPVSSSDSGSSGGGFGSVLSNPGVPSLPDMASVLGGMLPFGGPPASPAAPPGSGSQAAAGGKAAQQRGRSAFSDHSGRVTTAPIVATPQGARSAGEVSNGAWAAAAAAAAAKQAPAVVAAVSAPAAPAAPAAGSAAVAAPAAAAPAVAAPAAAAPVAAATAAAASAAAAAAPSAAPAEAVSSKGDPILMRQLSETEGPSTSTSSSTGEESSTPASASSSATAEPAATASTAPAAAVPAPASPILLPAAGSAAASSSQSTRAAPSGSGSNMNSFASVDDGGDAPAGSSVDNGAASGTAGTGSSASVDGGAGGGGGWKLPFDRSYSMVADLTSLWEKDGAASQVEEYEAMLDVLELGGLQKVTARLIDGLDLKQGEDKFEVSFVTIVPFFRVTEKSRFTAATAMMRRDLRGGRQSSIATRVPGGVEVKMTWDNPLAGSLTEEYVVSEDGAQLAVTSAMRIGPRAATATQIYRRSNRNRNEFLNQQRSSYGSMEDVLKKQEQKYGKIKY</sequence>
<comment type="caution">
    <text evidence="3">The sequence shown here is derived from an EMBL/GenBank/DDBJ whole genome shotgun (WGS) entry which is preliminary data.</text>
</comment>
<dbReference type="PANTHER" id="PTHR33698">
    <property type="entry name" value="NUCLEAR TRANSPORT FACTOR 2 (NTF2)-LIKE PROTEIN"/>
    <property type="match status" value="1"/>
</dbReference>
<dbReference type="InterPro" id="IPR037401">
    <property type="entry name" value="SnoaL-like"/>
</dbReference>
<evidence type="ECO:0000259" key="2">
    <source>
        <dbReference type="Pfam" id="PF12680"/>
    </source>
</evidence>
<feature type="compositionally biased region" description="Low complexity" evidence="1">
    <location>
        <begin position="435"/>
        <end position="474"/>
    </location>
</feature>
<organism evidence="3 4">
    <name type="scientific">Chlamydomonas incerta</name>
    <dbReference type="NCBI Taxonomy" id="51695"/>
    <lineage>
        <taxon>Eukaryota</taxon>
        <taxon>Viridiplantae</taxon>
        <taxon>Chlorophyta</taxon>
        <taxon>core chlorophytes</taxon>
        <taxon>Chlorophyceae</taxon>
        <taxon>CS clade</taxon>
        <taxon>Chlamydomonadales</taxon>
        <taxon>Chlamydomonadaceae</taxon>
        <taxon>Chlamydomonas</taxon>
    </lineage>
</organism>